<dbReference type="InterPro" id="IPR010099">
    <property type="entry name" value="SDR39U1"/>
</dbReference>
<dbReference type="SUPFAM" id="SSF51735">
    <property type="entry name" value="NAD(P)-binding Rossmann-fold domains"/>
    <property type="match status" value="1"/>
</dbReference>
<keyword evidence="4" id="KW-0560">Oxidoreductase</keyword>
<dbReference type="GO" id="GO:0051301">
    <property type="term" value="P:cell division"/>
    <property type="evidence" value="ECO:0007669"/>
    <property type="project" value="UniProtKB-KW"/>
</dbReference>
<dbReference type="STRING" id="1033802.SSPSH_000749"/>
<organism evidence="4 5">
    <name type="scientific">Salinisphaera shabanensis E1L3A</name>
    <dbReference type="NCBI Taxonomy" id="1033802"/>
    <lineage>
        <taxon>Bacteria</taxon>
        <taxon>Pseudomonadati</taxon>
        <taxon>Pseudomonadota</taxon>
        <taxon>Gammaproteobacteria</taxon>
        <taxon>Salinisphaerales</taxon>
        <taxon>Salinisphaeraceae</taxon>
        <taxon>Salinisphaera</taxon>
    </lineage>
</organism>
<proteinExistence type="inferred from homology"/>
<dbReference type="GO" id="GO:0016491">
    <property type="term" value="F:oxidoreductase activity"/>
    <property type="evidence" value="ECO:0007669"/>
    <property type="project" value="UniProtKB-KW"/>
</dbReference>
<gene>
    <name evidence="4" type="primary">sulA</name>
    <name evidence="4" type="ORF">SSPSH_000749</name>
</gene>
<dbReference type="NCBIfam" id="TIGR01777">
    <property type="entry name" value="yfcH"/>
    <property type="match status" value="1"/>
</dbReference>
<evidence type="ECO:0000313" key="4">
    <source>
        <dbReference type="EMBL" id="ERJ20200.1"/>
    </source>
</evidence>
<dbReference type="Pfam" id="PF08338">
    <property type="entry name" value="DUF1731"/>
    <property type="match status" value="1"/>
</dbReference>
<dbReference type="EMBL" id="AFNV02000004">
    <property type="protein sequence ID" value="ERJ20200.1"/>
    <property type="molecule type" value="Genomic_DNA"/>
</dbReference>
<dbReference type="eggNOG" id="COG1090">
    <property type="taxonomic scope" value="Bacteria"/>
</dbReference>
<dbReference type="InterPro" id="IPR036291">
    <property type="entry name" value="NAD(P)-bd_dom_sf"/>
</dbReference>
<evidence type="ECO:0000313" key="5">
    <source>
        <dbReference type="Proteomes" id="UP000006242"/>
    </source>
</evidence>
<dbReference type="PANTHER" id="PTHR11092">
    <property type="entry name" value="SUGAR NUCLEOTIDE EPIMERASE RELATED"/>
    <property type="match status" value="1"/>
</dbReference>
<keyword evidence="5" id="KW-1185">Reference proteome</keyword>
<dbReference type="CDD" id="cd05242">
    <property type="entry name" value="SDR_a8"/>
    <property type="match status" value="1"/>
</dbReference>
<reference evidence="4 5" key="2">
    <citation type="journal article" date="2013" name="PLoS ONE">
        <title>INDIGO - INtegrated Data Warehouse of MIcrobial GenOmes with Examples from the Red Sea Extremophiles.</title>
        <authorList>
            <person name="Alam I."/>
            <person name="Antunes A."/>
            <person name="Kamau A.A."/>
            <person name="Ba Alawi W."/>
            <person name="Kalkatawi M."/>
            <person name="Stingl U."/>
            <person name="Bajic V.B."/>
        </authorList>
    </citation>
    <scope>NUCLEOTIDE SEQUENCE [LARGE SCALE GENOMIC DNA]</scope>
    <source>
        <strain evidence="4 5">E1L3A</strain>
    </source>
</reference>
<dbReference type="Gene3D" id="3.40.50.720">
    <property type="entry name" value="NAD(P)-binding Rossmann-like Domain"/>
    <property type="match status" value="1"/>
</dbReference>
<evidence type="ECO:0000256" key="1">
    <source>
        <dbReference type="ARBA" id="ARBA00009353"/>
    </source>
</evidence>
<comment type="similarity">
    <text evidence="1">Belongs to the NAD(P)-dependent epimerase/dehydratase family. SDR39U1 subfamily.</text>
</comment>
<sequence>MNKALVTGGTGFIGRHLCESLLADGWAVQVITRDTAAAAKVLPAGVVPVADIKTAAPADAVINLAGENLADGRWTEARKREMLESRLRITRELTEALGEWEDAPQVLVSGSAVGYYGARGDDVLDESEPPGDEFQSELCVAWEQAARRAEAASIRVCRVRTGIVLGAEDGALAQMITPFKFGLGGHFGTGTQYMPWIHIRDEVRAIRFLIDKRDCSGAFNLTAPEPATNREFTTTLARVLHRPNFAWVPGPALKLMVGEMAHLLLTGQRAVPSALEKAGFTFEFRRLQPALEDLLGDR</sequence>
<accession>U2ER16</accession>
<name>U2ER16_9GAMM</name>
<feature type="domain" description="NAD-dependent epimerase/dehydratase" evidence="2">
    <location>
        <begin position="4"/>
        <end position="220"/>
    </location>
</feature>
<dbReference type="RefSeq" id="WP_006912278.1">
    <property type="nucleotide sequence ID" value="NZ_AFNV02000004.1"/>
</dbReference>
<evidence type="ECO:0000259" key="3">
    <source>
        <dbReference type="Pfam" id="PF08338"/>
    </source>
</evidence>
<feature type="domain" description="DUF1731" evidence="3">
    <location>
        <begin position="248"/>
        <end position="294"/>
    </location>
</feature>
<dbReference type="AlphaFoldDB" id="U2ER16"/>
<dbReference type="Proteomes" id="UP000006242">
    <property type="component" value="Unassembled WGS sequence"/>
</dbReference>
<dbReference type="InterPro" id="IPR013549">
    <property type="entry name" value="DUF1731"/>
</dbReference>
<dbReference type="InterPro" id="IPR001509">
    <property type="entry name" value="Epimerase_deHydtase"/>
</dbReference>
<dbReference type="PANTHER" id="PTHR11092:SF0">
    <property type="entry name" value="EPIMERASE FAMILY PROTEIN SDR39U1"/>
    <property type="match status" value="1"/>
</dbReference>
<reference evidence="4 5" key="1">
    <citation type="journal article" date="2011" name="J. Bacteriol.">
        <title>Genome sequence of Salinisphaera shabanensis, a gammaproteobacterium from the harsh, variable environment of the brine-seawater interface of the Shaban Deep in the Red Sea.</title>
        <authorList>
            <person name="Antunes A."/>
            <person name="Alam I."/>
            <person name="Bajic V.B."/>
            <person name="Stingl U."/>
        </authorList>
    </citation>
    <scope>NUCLEOTIDE SEQUENCE [LARGE SCALE GENOMIC DNA]</scope>
    <source>
        <strain evidence="4 5">E1L3A</strain>
    </source>
</reference>
<comment type="caution">
    <text evidence="4">The sequence shown here is derived from an EMBL/GenBank/DDBJ whole genome shotgun (WGS) entry which is preliminary data.</text>
</comment>
<protein>
    <submittedName>
        <fullName evidence="4">Cell division inhibitor protein</fullName>
        <ecNumber evidence="4">1.6.5.3</ecNumber>
    </submittedName>
</protein>
<evidence type="ECO:0000259" key="2">
    <source>
        <dbReference type="Pfam" id="PF01370"/>
    </source>
</evidence>
<dbReference type="EC" id="1.6.5.3" evidence="4"/>
<dbReference type="Pfam" id="PF01370">
    <property type="entry name" value="Epimerase"/>
    <property type="match status" value="1"/>
</dbReference>
<dbReference type="OrthoDB" id="9801773at2"/>